<gene>
    <name evidence="3" type="ORF">Vretifemale_17538</name>
</gene>
<name>A0A8J4CU29_9CHLO</name>
<evidence type="ECO:0008006" key="5">
    <source>
        <dbReference type="Google" id="ProtNLM"/>
    </source>
</evidence>
<dbReference type="InterPro" id="IPR036282">
    <property type="entry name" value="Glutathione-S-Trfase_C_sf"/>
</dbReference>
<dbReference type="InterPro" id="IPR010987">
    <property type="entry name" value="Glutathione-S-Trfase_C-like"/>
</dbReference>
<evidence type="ECO:0000259" key="2">
    <source>
        <dbReference type="PROSITE" id="PS50405"/>
    </source>
</evidence>
<dbReference type="SFLD" id="SFLDG01205">
    <property type="entry name" value="AMPS.1"/>
    <property type="match status" value="1"/>
</dbReference>
<feature type="domain" description="GST N-terminal" evidence="1">
    <location>
        <begin position="1"/>
        <end position="79"/>
    </location>
</feature>
<reference evidence="3" key="1">
    <citation type="journal article" date="2021" name="Proc. Natl. Acad. Sci. U.S.A.">
        <title>Three genomes in the algal genus Volvox reveal the fate of a haploid sex-determining region after a transition to homothallism.</title>
        <authorList>
            <person name="Yamamoto K."/>
            <person name="Hamaji T."/>
            <person name="Kawai-Toyooka H."/>
            <person name="Matsuzaki R."/>
            <person name="Takahashi F."/>
            <person name="Nishimura Y."/>
            <person name="Kawachi M."/>
            <person name="Noguchi H."/>
            <person name="Minakuchi Y."/>
            <person name="Umen J.G."/>
            <person name="Toyoda A."/>
            <person name="Nozaki H."/>
        </authorList>
    </citation>
    <scope>NUCLEOTIDE SEQUENCE</scope>
    <source>
        <strain evidence="3">NIES-3786</strain>
    </source>
</reference>
<evidence type="ECO:0000313" key="4">
    <source>
        <dbReference type="Proteomes" id="UP000747110"/>
    </source>
</evidence>
<dbReference type="Gene3D" id="3.40.30.10">
    <property type="entry name" value="Glutaredoxin"/>
    <property type="match status" value="1"/>
</dbReference>
<dbReference type="InterPro" id="IPR036249">
    <property type="entry name" value="Thioredoxin-like_sf"/>
</dbReference>
<dbReference type="GO" id="GO:0006749">
    <property type="term" value="P:glutathione metabolic process"/>
    <property type="evidence" value="ECO:0007669"/>
    <property type="project" value="TreeGrafter"/>
</dbReference>
<dbReference type="PANTHER" id="PTHR11571">
    <property type="entry name" value="GLUTATHIONE S-TRANSFERASE"/>
    <property type="match status" value="1"/>
</dbReference>
<dbReference type="OrthoDB" id="414243at2759"/>
<dbReference type="CDD" id="cd03192">
    <property type="entry name" value="GST_C_Sigma_like"/>
    <property type="match status" value="1"/>
</dbReference>
<dbReference type="AlphaFoldDB" id="A0A8J4CU29"/>
<dbReference type="Gene3D" id="1.20.1050.10">
    <property type="match status" value="1"/>
</dbReference>
<dbReference type="InterPro" id="IPR050213">
    <property type="entry name" value="GST_superfamily"/>
</dbReference>
<dbReference type="SUPFAM" id="SSF47616">
    <property type="entry name" value="GST C-terminal domain-like"/>
    <property type="match status" value="1"/>
</dbReference>
<dbReference type="Pfam" id="PF02798">
    <property type="entry name" value="GST_N"/>
    <property type="match status" value="1"/>
</dbReference>
<dbReference type="PANTHER" id="PTHR11571:SF150">
    <property type="entry name" value="GLUTATHIONE S-TRANSFERASE"/>
    <property type="match status" value="1"/>
</dbReference>
<dbReference type="InterPro" id="IPR004045">
    <property type="entry name" value="Glutathione_S-Trfase_N"/>
</dbReference>
<keyword evidence="4" id="KW-1185">Reference proteome</keyword>
<proteinExistence type="predicted"/>
<dbReference type="InterPro" id="IPR040079">
    <property type="entry name" value="Glutathione_S-Trfase"/>
</dbReference>
<dbReference type="GO" id="GO:0004364">
    <property type="term" value="F:glutathione transferase activity"/>
    <property type="evidence" value="ECO:0007669"/>
    <property type="project" value="TreeGrafter"/>
</dbReference>
<accession>A0A8J4CU29</accession>
<dbReference type="Pfam" id="PF14497">
    <property type="entry name" value="GST_C_3"/>
    <property type="match status" value="1"/>
</dbReference>
<dbReference type="SFLD" id="SFLDG00363">
    <property type="entry name" value="AMPS_(cytGST):_Alpha-__Mu-__Pi"/>
    <property type="match status" value="1"/>
</dbReference>
<comment type="caution">
    <text evidence="3">The sequence shown here is derived from an EMBL/GenBank/DDBJ whole genome shotgun (WGS) entry which is preliminary data.</text>
</comment>
<dbReference type="SUPFAM" id="SSF52833">
    <property type="entry name" value="Thioredoxin-like"/>
    <property type="match status" value="1"/>
</dbReference>
<dbReference type="PROSITE" id="PS50405">
    <property type="entry name" value="GST_CTER"/>
    <property type="match status" value="1"/>
</dbReference>
<organism evidence="3 4">
    <name type="scientific">Volvox reticuliferus</name>
    <dbReference type="NCBI Taxonomy" id="1737510"/>
    <lineage>
        <taxon>Eukaryota</taxon>
        <taxon>Viridiplantae</taxon>
        <taxon>Chlorophyta</taxon>
        <taxon>core chlorophytes</taxon>
        <taxon>Chlorophyceae</taxon>
        <taxon>CS clade</taxon>
        <taxon>Chlamydomonadales</taxon>
        <taxon>Volvocaceae</taxon>
        <taxon>Volvox</taxon>
    </lineage>
</organism>
<dbReference type="EMBL" id="BNCP01000052">
    <property type="protein sequence ID" value="GIL89834.1"/>
    <property type="molecule type" value="Genomic_DNA"/>
</dbReference>
<feature type="domain" description="GST C-terminal" evidence="2">
    <location>
        <begin position="81"/>
        <end position="215"/>
    </location>
</feature>
<evidence type="ECO:0000313" key="3">
    <source>
        <dbReference type="EMBL" id="GIL89834.1"/>
    </source>
</evidence>
<dbReference type="InterPro" id="IPR004046">
    <property type="entry name" value="GST_C"/>
</dbReference>
<sequence>MSYKIHYFGVPGRAEVARLILSIGGISYEDLNYTQVTFPEAKLKMPFGQVPVLELPDGKMLAQSGAIDRYTAKLAGLYPEDPLKAARADEAVFLLADFMELFTPTWYLPLEEKIKARQEILAGKGKEKLEFMSKLLGNLGEGGYVAGDKLSFADLAIFAGLSSMISGMYDGVPLTLLDGYPVLKSFRNKIANEPGVKAYYEKNGEGLRAAFKPDA</sequence>
<protein>
    <recommendedName>
        <fullName evidence="5">Glutathione S-transferase</fullName>
    </recommendedName>
</protein>
<dbReference type="SFLD" id="SFLDS00019">
    <property type="entry name" value="Glutathione_Transferase_(cytos"/>
    <property type="match status" value="1"/>
</dbReference>
<evidence type="ECO:0000259" key="1">
    <source>
        <dbReference type="PROSITE" id="PS50404"/>
    </source>
</evidence>
<dbReference type="CDD" id="cd03039">
    <property type="entry name" value="GST_N_Sigma_like"/>
    <property type="match status" value="1"/>
</dbReference>
<dbReference type="Proteomes" id="UP000747110">
    <property type="component" value="Unassembled WGS sequence"/>
</dbReference>
<dbReference type="PROSITE" id="PS50404">
    <property type="entry name" value="GST_NTER"/>
    <property type="match status" value="1"/>
</dbReference>